<dbReference type="Proteomes" id="UP000631114">
    <property type="component" value="Unassembled WGS sequence"/>
</dbReference>
<keyword evidence="7" id="KW-1185">Reference proteome</keyword>
<protein>
    <recommendedName>
        <fullName evidence="3">beta-galactosidase</fullName>
        <ecNumber evidence="3">3.2.1.23</ecNumber>
    </recommendedName>
</protein>
<evidence type="ECO:0000259" key="4">
    <source>
        <dbReference type="Pfam" id="PF01301"/>
    </source>
</evidence>
<dbReference type="GO" id="GO:0016881">
    <property type="term" value="F:acid-amino acid ligase activity"/>
    <property type="evidence" value="ECO:0007669"/>
    <property type="project" value="InterPro"/>
</dbReference>
<evidence type="ECO:0000256" key="2">
    <source>
        <dbReference type="ARBA" id="ARBA00009809"/>
    </source>
</evidence>
<organism evidence="6 7">
    <name type="scientific">Coptis chinensis</name>
    <dbReference type="NCBI Taxonomy" id="261450"/>
    <lineage>
        <taxon>Eukaryota</taxon>
        <taxon>Viridiplantae</taxon>
        <taxon>Streptophyta</taxon>
        <taxon>Embryophyta</taxon>
        <taxon>Tracheophyta</taxon>
        <taxon>Spermatophyta</taxon>
        <taxon>Magnoliopsida</taxon>
        <taxon>Ranunculales</taxon>
        <taxon>Ranunculaceae</taxon>
        <taxon>Coptidoideae</taxon>
        <taxon>Coptis</taxon>
    </lineage>
</organism>
<evidence type="ECO:0000256" key="1">
    <source>
        <dbReference type="ARBA" id="ARBA00001412"/>
    </source>
</evidence>
<dbReference type="InterPro" id="IPR036615">
    <property type="entry name" value="Mur_ligase_C_dom_sf"/>
</dbReference>
<dbReference type="GO" id="GO:0010258">
    <property type="term" value="P:NADH dehydrogenase complex (plastoquinone) assembly"/>
    <property type="evidence" value="ECO:0007669"/>
    <property type="project" value="InterPro"/>
</dbReference>
<dbReference type="InterPro" id="IPR001944">
    <property type="entry name" value="Glycoside_Hdrlase_35"/>
</dbReference>
<evidence type="ECO:0000259" key="5">
    <source>
        <dbReference type="Pfam" id="PF02875"/>
    </source>
</evidence>
<dbReference type="EC" id="3.2.1.23" evidence="3"/>
<gene>
    <name evidence="6" type="ORF">IFM89_000432</name>
</gene>
<dbReference type="EMBL" id="JADFTS010000003">
    <property type="protein sequence ID" value="KAF9612510.1"/>
    <property type="molecule type" value="Genomic_DNA"/>
</dbReference>
<comment type="similarity">
    <text evidence="2">Belongs to the glycosyl hydrolase 35 family.</text>
</comment>
<dbReference type="Gene3D" id="3.90.190.20">
    <property type="entry name" value="Mur ligase, C-terminal domain"/>
    <property type="match status" value="1"/>
</dbReference>
<comment type="catalytic activity">
    <reaction evidence="1">
        <text>Hydrolysis of terminal non-reducing beta-D-galactose residues in beta-D-galactosides.</text>
        <dbReference type="EC" id="3.2.1.23"/>
    </reaction>
</comment>
<evidence type="ECO:0000313" key="7">
    <source>
        <dbReference type="Proteomes" id="UP000631114"/>
    </source>
</evidence>
<evidence type="ECO:0000256" key="3">
    <source>
        <dbReference type="ARBA" id="ARBA00012756"/>
    </source>
</evidence>
<dbReference type="PANTHER" id="PTHR23135:SF4">
    <property type="entry name" value="UDP-N-ACETYLMURAMOYL-L-ALANYL-D-GLUTAMATE--2,6-DIAMINOPIMELATE LIGASE MURE HOMOLOG, CHLOROPLASTIC"/>
    <property type="match status" value="1"/>
</dbReference>
<dbReference type="InterPro" id="IPR031330">
    <property type="entry name" value="Gly_Hdrlase_35_cat"/>
</dbReference>
<evidence type="ECO:0000313" key="6">
    <source>
        <dbReference type="EMBL" id="KAF9612510.1"/>
    </source>
</evidence>
<accession>A0A835I6J8</accession>
<dbReference type="GO" id="GO:0005975">
    <property type="term" value="P:carbohydrate metabolic process"/>
    <property type="evidence" value="ECO:0007669"/>
    <property type="project" value="InterPro"/>
</dbReference>
<name>A0A835I6J8_9MAGN</name>
<dbReference type="PANTHER" id="PTHR23135">
    <property type="entry name" value="MUR LIGASE FAMILY MEMBER"/>
    <property type="match status" value="1"/>
</dbReference>
<feature type="domain" description="Glycoside hydrolase 35 catalytic" evidence="4">
    <location>
        <begin position="314"/>
        <end position="404"/>
    </location>
</feature>
<dbReference type="Pfam" id="PF02875">
    <property type="entry name" value="Mur_ligase_C"/>
    <property type="match status" value="1"/>
</dbReference>
<reference evidence="6 7" key="1">
    <citation type="submission" date="2020-10" db="EMBL/GenBank/DDBJ databases">
        <title>The Coptis chinensis genome and diversification of protoberbering-type alkaloids.</title>
        <authorList>
            <person name="Wang B."/>
            <person name="Shu S."/>
            <person name="Song C."/>
            <person name="Liu Y."/>
        </authorList>
    </citation>
    <scope>NUCLEOTIDE SEQUENCE [LARGE SCALE GENOMIC DNA]</scope>
    <source>
        <strain evidence="6">HL-2020</strain>
        <tissue evidence="6">Leaf</tissue>
    </source>
</reference>
<dbReference type="PRINTS" id="PR00742">
    <property type="entry name" value="GLHYDRLASE35"/>
</dbReference>
<dbReference type="SUPFAM" id="SSF51445">
    <property type="entry name" value="(Trans)glycosidases"/>
    <property type="match status" value="1"/>
</dbReference>
<dbReference type="AlphaFoldDB" id="A0A835I6J8"/>
<dbReference type="InterPro" id="IPR017853">
    <property type="entry name" value="GH"/>
</dbReference>
<dbReference type="SUPFAM" id="SSF53244">
    <property type="entry name" value="MurD-like peptide ligases, peptide-binding domain"/>
    <property type="match status" value="1"/>
</dbReference>
<proteinExistence type="inferred from homology"/>
<dbReference type="Pfam" id="PF01301">
    <property type="entry name" value="Glyco_hydro_35"/>
    <property type="match status" value="1"/>
</dbReference>
<comment type="caution">
    <text evidence="6">The sequence shown here is derived from an EMBL/GenBank/DDBJ whole genome shotgun (WGS) entry which is preliminary data.</text>
</comment>
<feature type="domain" description="Mur ligase C-terminal" evidence="5">
    <location>
        <begin position="115"/>
        <end position="195"/>
    </location>
</feature>
<dbReference type="InterPro" id="IPR004101">
    <property type="entry name" value="Mur_ligase_C"/>
</dbReference>
<dbReference type="GO" id="GO:0004565">
    <property type="term" value="F:beta-galactosidase activity"/>
    <property type="evidence" value="ECO:0007669"/>
    <property type="project" value="UniProtKB-EC"/>
</dbReference>
<dbReference type="OrthoDB" id="2020429at2759"/>
<dbReference type="Gene3D" id="3.20.20.80">
    <property type="entry name" value="Glycosidases"/>
    <property type="match status" value="1"/>
</dbReference>
<sequence length="404" mass="44633">MSMLETICIGNTDELAKIESLPSVCLAKTILEPILSETSALEEMSLSRLQASKSSRIGAFAATAAKDYDIHLLPWAFVVACLSDSAAEEINNQNIGFGSEALEEEVVPLPKVPERCQLIDEEQAFGVMVDYAHTPDTLSRLLDTVRELSPWRIITVIGCGRDRDKGKRPMMAKIAMNKSDVTMLKLNNPRTEDPCKSSLVQEINNQNIGFRSLALEEEPAPLPEALMALYFSSVTLPSSKFPTNLVSNHVFQKSLIITKCEQTNDSSELSADQNSTLKIGSAIIVVDAPKTIKTAASIPCLRVNTDLVKTGDVGRLLFEGIADLESFLKMCQKLGFLVMLRPGPYICAEWDFRGFPAWMFSTEPALRLRSSDPAFLHLVDRWWGMMLPKIASLLYSNEGPIIMV</sequence>